<keyword evidence="2" id="KW-1133">Transmembrane helix</keyword>
<evidence type="ECO:0000256" key="1">
    <source>
        <dbReference type="SAM" id="MobiDB-lite"/>
    </source>
</evidence>
<keyword evidence="5" id="KW-1185">Reference proteome</keyword>
<dbReference type="EMBL" id="CP001778">
    <property type="protein sequence ID" value="ADD42644.1"/>
    <property type="molecule type" value="Genomic_DNA"/>
</dbReference>
<evidence type="ECO:0000313" key="4">
    <source>
        <dbReference type="EMBL" id="ADD42644.1"/>
    </source>
</evidence>
<evidence type="ECO:0000313" key="5">
    <source>
        <dbReference type="Proteomes" id="UP000000844"/>
    </source>
</evidence>
<dbReference type="InterPro" id="IPR025241">
    <property type="entry name" value="DUF4190"/>
</dbReference>
<dbReference type="RefSeq" id="WP_013018215.1">
    <property type="nucleotide sequence ID" value="NC_013947.1"/>
</dbReference>
<dbReference type="Proteomes" id="UP000000844">
    <property type="component" value="Chromosome"/>
</dbReference>
<dbReference type="HOGENOM" id="CLU_1585463_0_0_11"/>
<feature type="region of interest" description="Disordered" evidence="1">
    <location>
        <begin position="1"/>
        <end position="57"/>
    </location>
</feature>
<protein>
    <recommendedName>
        <fullName evidence="3">DUF4190 domain-containing protein</fullName>
    </recommendedName>
</protein>
<evidence type="ECO:0000256" key="2">
    <source>
        <dbReference type="SAM" id="Phobius"/>
    </source>
</evidence>
<feature type="transmembrane region" description="Helical" evidence="2">
    <location>
        <begin position="85"/>
        <end position="116"/>
    </location>
</feature>
<dbReference type="eggNOG" id="ENOG5033A46">
    <property type="taxonomic scope" value="Bacteria"/>
</dbReference>
<name>D3Q9G2_STANL</name>
<proteinExistence type="predicted"/>
<gene>
    <name evidence="4" type="ordered locus">Snas_2969</name>
</gene>
<dbReference type="Pfam" id="PF13828">
    <property type="entry name" value="DUF4190"/>
    <property type="match status" value="1"/>
</dbReference>
<dbReference type="KEGG" id="sna:Snas_2969"/>
<keyword evidence="2" id="KW-0812">Transmembrane</keyword>
<dbReference type="OrthoDB" id="4338073at2"/>
<keyword evidence="2" id="KW-0472">Membrane</keyword>
<sequence>MTYDPSAQQPDDPYTQYPDSPPPQQPTSGGYYPQQQPGYQQPGYQQPGYQQPGYQQSGYQQPAYQQTPGYMPEQELPQGMPLTSMILGIVSIPLVFCCYIGTITGILAIIFGAIGLSQVNKGEARGKGMAMAGLILGISAFVVLIVFIVLYIAVGASVGYDFNDYNSY</sequence>
<reference evidence="4 5" key="1">
    <citation type="journal article" date="2009" name="Stand. Genomic Sci.">
        <title>Complete genome sequence of Stackebrandtia nassauensis type strain (LLR-40K-21).</title>
        <authorList>
            <person name="Munk C."/>
            <person name="Lapidus A."/>
            <person name="Copeland A."/>
            <person name="Jando M."/>
            <person name="Mayilraj S."/>
            <person name="Glavina Del Rio T."/>
            <person name="Nolan M."/>
            <person name="Chen F."/>
            <person name="Lucas S."/>
            <person name="Tice H."/>
            <person name="Cheng J.F."/>
            <person name="Han C."/>
            <person name="Detter J.C."/>
            <person name="Bruce D."/>
            <person name="Goodwin L."/>
            <person name="Chain P."/>
            <person name="Pitluck S."/>
            <person name="Goker M."/>
            <person name="Ovchinikova G."/>
            <person name="Pati A."/>
            <person name="Ivanova N."/>
            <person name="Mavromatis K."/>
            <person name="Chen A."/>
            <person name="Palaniappan K."/>
            <person name="Land M."/>
            <person name="Hauser L."/>
            <person name="Chang Y.J."/>
            <person name="Jeffries C.D."/>
            <person name="Bristow J."/>
            <person name="Eisen J.A."/>
            <person name="Markowitz V."/>
            <person name="Hugenholtz P."/>
            <person name="Kyrpides N.C."/>
            <person name="Klenk H.P."/>
        </authorList>
    </citation>
    <scope>NUCLEOTIDE SEQUENCE [LARGE SCALE GENOMIC DNA]</scope>
    <source>
        <strain evidence="5">DSM 44728 / CIP 108903 / NRRL B-16338 / NBRC 102104 / LLR-40K-21</strain>
    </source>
</reference>
<accession>D3Q9G2</accession>
<feature type="domain" description="DUF4190" evidence="3">
    <location>
        <begin position="83"/>
        <end position="147"/>
    </location>
</feature>
<feature type="compositionally biased region" description="Low complexity" evidence="1">
    <location>
        <begin position="26"/>
        <end position="57"/>
    </location>
</feature>
<feature type="compositionally biased region" description="Low complexity" evidence="1">
    <location>
        <begin position="8"/>
        <end position="18"/>
    </location>
</feature>
<dbReference type="AlphaFoldDB" id="D3Q9G2"/>
<organism evidence="4 5">
    <name type="scientific">Stackebrandtia nassauensis (strain DSM 44728 / CIP 108903 / NRRL B-16338 / NBRC 102104 / LLR-40K-21)</name>
    <dbReference type="NCBI Taxonomy" id="446470"/>
    <lineage>
        <taxon>Bacteria</taxon>
        <taxon>Bacillati</taxon>
        <taxon>Actinomycetota</taxon>
        <taxon>Actinomycetes</taxon>
        <taxon>Glycomycetales</taxon>
        <taxon>Glycomycetaceae</taxon>
        <taxon>Stackebrandtia</taxon>
    </lineage>
</organism>
<evidence type="ECO:0000259" key="3">
    <source>
        <dbReference type="Pfam" id="PF13828"/>
    </source>
</evidence>
<feature type="transmembrane region" description="Helical" evidence="2">
    <location>
        <begin position="128"/>
        <end position="154"/>
    </location>
</feature>